<comment type="caution">
    <text evidence="1">The sequence shown here is derived from an EMBL/GenBank/DDBJ whole genome shotgun (WGS) entry which is preliminary data.</text>
</comment>
<keyword evidence="2" id="KW-1185">Reference proteome</keyword>
<dbReference type="Proteomes" id="UP000604046">
    <property type="component" value="Unassembled WGS sequence"/>
</dbReference>
<proteinExistence type="predicted"/>
<accession>A0A812TUR0</accession>
<dbReference type="OrthoDB" id="427855at2759"/>
<dbReference type="EMBL" id="CAJNDS010002608">
    <property type="protein sequence ID" value="CAE7543454.1"/>
    <property type="molecule type" value="Genomic_DNA"/>
</dbReference>
<organism evidence="1 2">
    <name type="scientific">Symbiodinium natans</name>
    <dbReference type="NCBI Taxonomy" id="878477"/>
    <lineage>
        <taxon>Eukaryota</taxon>
        <taxon>Sar</taxon>
        <taxon>Alveolata</taxon>
        <taxon>Dinophyceae</taxon>
        <taxon>Suessiales</taxon>
        <taxon>Symbiodiniaceae</taxon>
        <taxon>Symbiodinium</taxon>
    </lineage>
</organism>
<sequence>MLGWMQELAQSVDMSAAERSILECLIHPARFQPRYNSTNSIAQMFQLNCVEPLQLQMRHCLVNGVACCVSLAEPRRHHCWVHMMEPNKLRGTFGFGSTFKTAIGSVHYDCGCEFQYDGTLRLGSSNSNDHWPAPAAVTSYFQSWGSLCMHFVFSASADENLFDKVLATHAIHSQNQTYLNAHGDERADRTANFCYQRVATAWAFLRNHLQLGAEQLQVLMNRMHERVAAQCRDLQECAFKCIYRDAQSQIAAETAFCHIFNEERRSLPEIMDSFQQGNISKIVQSVPCRATFADFQMALSEAVSDASARVVLRYTSASQDLGLVSLAPSILRFYAWLHNDFAEFISGKGWSLEDVANVSIGRAVQECCRRRASGQSHGERLCREALESCEKFHKATHGLLPVGGCEEHVRMPALDLDTPLLDVLSLHGTHDDHDFLFRILDYVLKVRETYLDSLECICQDMQACPALQQALGLRGTAALTAILNTAKLDQECSFCIENFADFAVASCLDPVNEEKASFDFELLARHILLATWNGKSSFTLDGVRGCVRLAVQAHDSSLTQGRDAMEMLPPKFQEPPSDSQALSYLNASLRTLRHADLLAGEQEFSYAAEILSESDLTGAEDILTGLGSLGLQLPHALTEALVEPVCVSSGAPASSSSTHTMSVSKHAWKMRHVAVIWRALRSKLDIRDFTFVQVPDALRRCSIDHETSEELDQAIQQHCPKTEEIDLALSALRSLLNRFLDFKDRSMRQVADWAGCEVCFLTSLPSNLKGYHYRALCLRLWEARERLAAQPAGEPSAEVWWEGPIEPANAFAKGVDRDDDSQSQEVDMLDGDVPSTQEERHNPAMATCTEGQTTSSNGHTCQNNIFTWGDEDDEALELKDTAAAIIGRSVRAWLLRLQQQRHQQCAVTCAYNTWRIAAAAAGKLQSAWRKHRRMQACHAHVSASFRHAIPDKLCEVDLGQSGAIVLQRAWRRMLARRRCAAGLARLRLLKLFVRCWLRKKLQLALSWTSAPAHLLLGALSWAAVREAGGPEDAKRMMWKVCYGACEPGSFKLKPLRVLPISCKHFMLGDSSSYCLVSLDGEVQPDSGPQHEALWIVPLSQVVSVTVTVPSRRPWVQRMYTEATVKQLAALLQRDGVLDPPFVLADETMQLANPTLRLGDFMTENGDGLRFHASSHPKCWHLRQWRRSCHLAHSASPSEIVQAASRHDAEEELVLWSPSGLWSGTVPLPEADAANCSLKRRREICPLSLTLYSNDSVPIWALRSRRIQEVLSQLVLCAPSCVKLPKPEQLALVLRTATGAQKLETWDALHHGEPSDGVSAISIEVLVQSMVHSFDGSCLETVLVEQDWTGLHVLEKIGADAEEYDLADAGLAILAKDAPLHAYADRIGDLHITKAQDVQVTVDVPTIASTDVLTFPMAVQANLGNVRAALDAYMQGKLPQNPALEQHRHVLAALASSGMVGTSLVLLWDAGISCCQHAHEAAASDTPILDLLSAEPVLVEDTMTEALKLKLAARTSLSVLKLEDTGSADLASTDLQEQGCFWVVPHSSMSGLRKQLMVLQRVFAAGLLCEADGPVLDPEELLEDAVDIIQYSTDMPQVGCNLRLAPCIDPVYLKLHVGTSSPEDDHDHHKHLVFSGQDTVDALVRAARWVLDCGPIAEVTGLKAAETWDSSMQELREITVRDLVEDVGEDRKILLRLRLASSPGDVEELLKFTALSPNDAGQLARASQEHEQDEAATAGWQDNASNAAAGACAMSVFTWKTEDVPSSIAGPTSSSLGWIKVDAKRKLGTAGG</sequence>
<protein>
    <submittedName>
        <fullName evidence="1">Uncharacterized protein</fullName>
    </submittedName>
</protein>
<name>A0A812TUR0_9DINO</name>
<evidence type="ECO:0000313" key="1">
    <source>
        <dbReference type="EMBL" id="CAE7543454.1"/>
    </source>
</evidence>
<gene>
    <name evidence="1" type="ORF">SNAT2548_LOCUS30475</name>
</gene>
<evidence type="ECO:0000313" key="2">
    <source>
        <dbReference type="Proteomes" id="UP000604046"/>
    </source>
</evidence>
<reference evidence="1" key="1">
    <citation type="submission" date="2021-02" db="EMBL/GenBank/DDBJ databases">
        <authorList>
            <person name="Dougan E. K."/>
            <person name="Rhodes N."/>
            <person name="Thang M."/>
            <person name="Chan C."/>
        </authorList>
    </citation>
    <scope>NUCLEOTIDE SEQUENCE</scope>
</reference>